<evidence type="ECO:0000256" key="3">
    <source>
        <dbReference type="ARBA" id="ARBA00022989"/>
    </source>
</evidence>
<feature type="transmembrane region" description="Helical" evidence="5">
    <location>
        <begin position="57"/>
        <end position="76"/>
    </location>
</feature>
<organism evidence="6 7">
    <name type="scientific">Hymenoscyphus albidus</name>
    <dbReference type="NCBI Taxonomy" id="595503"/>
    <lineage>
        <taxon>Eukaryota</taxon>
        <taxon>Fungi</taxon>
        <taxon>Dikarya</taxon>
        <taxon>Ascomycota</taxon>
        <taxon>Pezizomycotina</taxon>
        <taxon>Leotiomycetes</taxon>
        <taxon>Helotiales</taxon>
        <taxon>Helotiaceae</taxon>
        <taxon>Hymenoscyphus</taxon>
    </lineage>
</organism>
<comment type="caution">
    <text evidence="6">The sequence shown here is derived from an EMBL/GenBank/DDBJ whole genome shotgun (WGS) entry which is preliminary data.</text>
</comment>
<keyword evidence="3 5" id="KW-1133">Transmembrane helix</keyword>
<evidence type="ECO:0000313" key="7">
    <source>
        <dbReference type="Proteomes" id="UP000701801"/>
    </source>
</evidence>
<proteinExistence type="predicted"/>
<dbReference type="InterPro" id="IPR051788">
    <property type="entry name" value="MFS_Transporter"/>
</dbReference>
<accession>A0A9N9LT44</accession>
<dbReference type="Proteomes" id="UP000701801">
    <property type="component" value="Unassembled WGS sequence"/>
</dbReference>
<sequence length="86" mass="8913">MEGILACQTRGMSVASKLFPSKIQPAALGMIFVVAQAGAAIFPSLIGLIASQAGVKVLPPIVAGLIVAMGLMWSLVPKILEDEHVE</sequence>
<dbReference type="OrthoDB" id="413079at2759"/>
<evidence type="ECO:0000256" key="2">
    <source>
        <dbReference type="ARBA" id="ARBA00022692"/>
    </source>
</evidence>
<gene>
    <name evidence="6" type="ORF">HYALB_00013029</name>
</gene>
<keyword evidence="7" id="KW-1185">Reference proteome</keyword>
<evidence type="ECO:0000313" key="6">
    <source>
        <dbReference type="EMBL" id="CAG8978146.1"/>
    </source>
</evidence>
<feature type="transmembrane region" description="Helical" evidence="5">
    <location>
        <begin position="26"/>
        <end position="50"/>
    </location>
</feature>
<evidence type="ECO:0000256" key="4">
    <source>
        <dbReference type="ARBA" id="ARBA00023136"/>
    </source>
</evidence>
<keyword evidence="4 5" id="KW-0472">Membrane</keyword>
<comment type="subcellular location">
    <subcellularLocation>
        <location evidence="1">Membrane</location>
        <topology evidence="1">Multi-pass membrane protein</topology>
    </subcellularLocation>
</comment>
<evidence type="ECO:0008006" key="8">
    <source>
        <dbReference type="Google" id="ProtNLM"/>
    </source>
</evidence>
<dbReference type="AlphaFoldDB" id="A0A9N9LT44"/>
<evidence type="ECO:0000256" key="5">
    <source>
        <dbReference type="SAM" id="Phobius"/>
    </source>
</evidence>
<dbReference type="SUPFAM" id="SSF103473">
    <property type="entry name" value="MFS general substrate transporter"/>
    <property type="match status" value="1"/>
</dbReference>
<dbReference type="PANTHER" id="PTHR23514:SF16">
    <property type="entry name" value="TRANSPORTER, PUTATIVE (AFU_ORTHOLOGUE AFUA_2G17270)-RELATED"/>
    <property type="match status" value="1"/>
</dbReference>
<protein>
    <recommendedName>
        <fullName evidence="8">Major facilitator superfamily (MFS) profile domain-containing protein</fullName>
    </recommendedName>
</protein>
<evidence type="ECO:0000256" key="1">
    <source>
        <dbReference type="ARBA" id="ARBA00004141"/>
    </source>
</evidence>
<dbReference type="EMBL" id="CAJVRM010000241">
    <property type="protein sequence ID" value="CAG8978146.1"/>
    <property type="molecule type" value="Genomic_DNA"/>
</dbReference>
<reference evidence="6" key="1">
    <citation type="submission" date="2021-07" db="EMBL/GenBank/DDBJ databases">
        <authorList>
            <person name="Durling M."/>
        </authorList>
    </citation>
    <scope>NUCLEOTIDE SEQUENCE</scope>
</reference>
<dbReference type="GO" id="GO:0016020">
    <property type="term" value="C:membrane"/>
    <property type="evidence" value="ECO:0007669"/>
    <property type="project" value="UniProtKB-SubCell"/>
</dbReference>
<dbReference type="InterPro" id="IPR036259">
    <property type="entry name" value="MFS_trans_sf"/>
</dbReference>
<keyword evidence="2 5" id="KW-0812">Transmembrane</keyword>
<name>A0A9N9LT44_9HELO</name>
<dbReference type="Gene3D" id="1.20.1250.20">
    <property type="entry name" value="MFS general substrate transporter like domains"/>
    <property type="match status" value="1"/>
</dbReference>
<dbReference type="PANTHER" id="PTHR23514">
    <property type="entry name" value="BYPASS OF STOP CODON PROTEIN 6"/>
    <property type="match status" value="1"/>
</dbReference>